<protein>
    <submittedName>
        <fullName evidence="6">Transcriptional regulator, TetR family</fullName>
    </submittedName>
</protein>
<dbReference type="Gene3D" id="1.10.357.10">
    <property type="entry name" value="Tetracycline Repressor, domain 2"/>
    <property type="match status" value="1"/>
</dbReference>
<dbReference type="GO" id="GO:0000976">
    <property type="term" value="F:transcription cis-regulatory region binding"/>
    <property type="evidence" value="ECO:0007669"/>
    <property type="project" value="TreeGrafter"/>
</dbReference>
<dbReference type="OrthoDB" id="956698at2"/>
<dbReference type="AlphaFoldDB" id="A0A1I1CKJ6"/>
<proteinExistence type="predicted"/>
<reference evidence="7" key="1">
    <citation type="submission" date="2016-10" db="EMBL/GenBank/DDBJ databases">
        <authorList>
            <person name="Varghese N."/>
            <person name="Submissions S."/>
        </authorList>
    </citation>
    <scope>NUCLEOTIDE SEQUENCE [LARGE SCALE GENOMIC DNA]</scope>
    <source>
        <strain evidence="7">CGMCC 4.3568</strain>
    </source>
</reference>
<dbReference type="PANTHER" id="PTHR30055">
    <property type="entry name" value="HTH-TYPE TRANSCRIPTIONAL REGULATOR RUTR"/>
    <property type="match status" value="1"/>
</dbReference>
<dbReference type="PRINTS" id="PR00455">
    <property type="entry name" value="HTHTETR"/>
</dbReference>
<gene>
    <name evidence="6" type="ORF">SAMN05216266_12749</name>
</gene>
<accession>A0A1I1CKJ6</accession>
<evidence type="ECO:0000313" key="6">
    <source>
        <dbReference type="EMBL" id="SFB61160.1"/>
    </source>
</evidence>
<keyword evidence="2 4" id="KW-0238">DNA-binding</keyword>
<feature type="domain" description="HTH tetR-type" evidence="5">
    <location>
        <begin position="18"/>
        <end position="78"/>
    </location>
</feature>
<evidence type="ECO:0000313" key="7">
    <source>
        <dbReference type="Proteomes" id="UP000243799"/>
    </source>
</evidence>
<evidence type="ECO:0000256" key="1">
    <source>
        <dbReference type="ARBA" id="ARBA00023015"/>
    </source>
</evidence>
<keyword evidence="3" id="KW-0804">Transcription</keyword>
<keyword evidence="1" id="KW-0805">Transcription regulation</keyword>
<dbReference type="InterPro" id="IPR041347">
    <property type="entry name" value="MftR_C"/>
</dbReference>
<dbReference type="PANTHER" id="PTHR30055:SF234">
    <property type="entry name" value="HTH-TYPE TRANSCRIPTIONAL REGULATOR BETI"/>
    <property type="match status" value="1"/>
</dbReference>
<dbReference type="Pfam" id="PF17754">
    <property type="entry name" value="TetR_C_14"/>
    <property type="match status" value="1"/>
</dbReference>
<dbReference type="InterPro" id="IPR009057">
    <property type="entry name" value="Homeodomain-like_sf"/>
</dbReference>
<dbReference type="PROSITE" id="PS50977">
    <property type="entry name" value="HTH_TETR_2"/>
    <property type="match status" value="1"/>
</dbReference>
<dbReference type="GO" id="GO:0003700">
    <property type="term" value="F:DNA-binding transcription factor activity"/>
    <property type="evidence" value="ECO:0007669"/>
    <property type="project" value="TreeGrafter"/>
</dbReference>
<dbReference type="Gene3D" id="1.10.10.60">
    <property type="entry name" value="Homeodomain-like"/>
    <property type="match status" value="1"/>
</dbReference>
<keyword evidence="7" id="KW-1185">Reference proteome</keyword>
<organism evidence="6 7">
    <name type="scientific">Amycolatopsis marina</name>
    <dbReference type="NCBI Taxonomy" id="490629"/>
    <lineage>
        <taxon>Bacteria</taxon>
        <taxon>Bacillati</taxon>
        <taxon>Actinomycetota</taxon>
        <taxon>Actinomycetes</taxon>
        <taxon>Pseudonocardiales</taxon>
        <taxon>Pseudonocardiaceae</taxon>
        <taxon>Amycolatopsis</taxon>
    </lineage>
</organism>
<dbReference type="STRING" id="490629.SAMN05216266_12749"/>
<evidence type="ECO:0000259" key="5">
    <source>
        <dbReference type="PROSITE" id="PS50977"/>
    </source>
</evidence>
<evidence type="ECO:0000256" key="2">
    <source>
        <dbReference type="ARBA" id="ARBA00023125"/>
    </source>
</evidence>
<dbReference type="Proteomes" id="UP000243799">
    <property type="component" value="Unassembled WGS sequence"/>
</dbReference>
<dbReference type="Pfam" id="PF00440">
    <property type="entry name" value="TetR_N"/>
    <property type="match status" value="1"/>
</dbReference>
<evidence type="ECO:0000256" key="4">
    <source>
        <dbReference type="PROSITE-ProRule" id="PRU00335"/>
    </source>
</evidence>
<name>A0A1I1CKJ6_9PSEU</name>
<feature type="DNA-binding region" description="H-T-H motif" evidence="4">
    <location>
        <begin position="41"/>
        <end position="60"/>
    </location>
</feature>
<dbReference type="SUPFAM" id="SSF46689">
    <property type="entry name" value="Homeodomain-like"/>
    <property type="match status" value="1"/>
</dbReference>
<sequence>MTSSQADRPIGLRERKKARTRAAIQDHALRLFIEQGYAETTVEQIAAAAEVSQSTFFRYFPTKEETVLHDRLDPVLIESFLRQPAELSLLGAFRAAIREVFERLDPEESELERARQQLIISIPELRAKLVDEFTTGLAMLNDAVAQRTGRRADDPAVRTWNGAVIGVVVAVFFGAQQDGDPDFVGAMDRALAQLEEGLPL</sequence>
<dbReference type="InterPro" id="IPR050109">
    <property type="entry name" value="HTH-type_TetR-like_transc_reg"/>
</dbReference>
<dbReference type="EMBL" id="FOKG01000027">
    <property type="protein sequence ID" value="SFB61160.1"/>
    <property type="molecule type" value="Genomic_DNA"/>
</dbReference>
<evidence type="ECO:0000256" key="3">
    <source>
        <dbReference type="ARBA" id="ARBA00023163"/>
    </source>
</evidence>
<dbReference type="RefSeq" id="WP_091678417.1">
    <property type="nucleotide sequence ID" value="NZ_FOKG01000027.1"/>
</dbReference>
<dbReference type="InterPro" id="IPR001647">
    <property type="entry name" value="HTH_TetR"/>
</dbReference>